<name>A0ABY4NA93_9MICO</name>
<keyword evidence="8" id="KW-1185">Reference proteome</keyword>
<keyword evidence="3 6" id="KW-0812">Transmembrane</keyword>
<dbReference type="Proteomes" id="UP001055868">
    <property type="component" value="Chromosome"/>
</dbReference>
<comment type="subcellular location">
    <subcellularLocation>
        <location evidence="1">Membrane</location>
        <topology evidence="1">Multi-pass membrane protein</topology>
    </subcellularLocation>
</comment>
<evidence type="ECO:0000256" key="4">
    <source>
        <dbReference type="ARBA" id="ARBA00022989"/>
    </source>
</evidence>
<dbReference type="InterPro" id="IPR036259">
    <property type="entry name" value="MFS_trans_sf"/>
</dbReference>
<reference evidence="7" key="1">
    <citation type="submission" date="2022-05" db="EMBL/GenBank/DDBJ databases">
        <title>Genomic analysis of Brachybacterium sp. CBA3104.</title>
        <authorList>
            <person name="Roh S.W."/>
            <person name="Kim Y.B."/>
            <person name="Kim Y."/>
        </authorList>
    </citation>
    <scope>NUCLEOTIDE SEQUENCE</scope>
    <source>
        <strain evidence="7">CBA3104</strain>
    </source>
</reference>
<proteinExistence type="predicted"/>
<dbReference type="PANTHER" id="PTHR42718">
    <property type="entry name" value="MAJOR FACILITATOR SUPERFAMILY MULTIDRUG TRANSPORTER MFSC"/>
    <property type="match status" value="1"/>
</dbReference>
<evidence type="ECO:0000256" key="2">
    <source>
        <dbReference type="ARBA" id="ARBA00022448"/>
    </source>
</evidence>
<keyword evidence="4 6" id="KW-1133">Transmembrane helix</keyword>
<evidence type="ECO:0000256" key="3">
    <source>
        <dbReference type="ARBA" id="ARBA00022692"/>
    </source>
</evidence>
<evidence type="ECO:0000256" key="5">
    <source>
        <dbReference type="ARBA" id="ARBA00023136"/>
    </source>
</evidence>
<evidence type="ECO:0000313" key="8">
    <source>
        <dbReference type="Proteomes" id="UP001055868"/>
    </source>
</evidence>
<keyword evidence="5 6" id="KW-0472">Membrane</keyword>
<evidence type="ECO:0000256" key="1">
    <source>
        <dbReference type="ARBA" id="ARBA00004141"/>
    </source>
</evidence>
<dbReference type="Gene3D" id="1.20.1720.10">
    <property type="entry name" value="Multidrug resistance protein D"/>
    <property type="match status" value="1"/>
</dbReference>
<keyword evidence="2" id="KW-0813">Transport</keyword>
<organism evidence="7 8">
    <name type="scientific">Brachybacterium kimchii</name>
    <dbReference type="NCBI Taxonomy" id="2942909"/>
    <lineage>
        <taxon>Bacteria</taxon>
        <taxon>Bacillati</taxon>
        <taxon>Actinomycetota</taxon>
        <taxon>Actinomycetes</taxon>
        <taxon>Micrococcales</taxon>
        <taxon>Dermabacteraceae</taxon>
        <taxon>Brachybacterium</taxon>
    </lineage>
</organism>
<dbReference type="PANTHER" id="PTHR42718:SF9">
    <property type="entry name" value="MAJOR FACILITATOR SUPERFAMILY MULTIDRUG TRANSPORTER MFSC"/>
    <property type="match status" value="1"/>
</dbReference>
<sequence>MSAAALAGAFVLATLDILIVNTAFSSTGREPGGGISALLWMVDGYALVFASLLLCAGNLSDCVGARRAVEAGIVLPSSWQPCCRRSGSARPSAPWPPEVA</sequence>
<accession>A0ABY4NA93</accession>
<gene>
    <name evidence="7" type="ORF">M4486_09295</name>
</gene>
<protein>
    <submittedName>
        <fullName evidence="7">Uncharacterized protein</fullName>
    </submittedName>
</protein>
<evidence type="ECO:0000313" key="7">
    <source>
        <dbReference type="EMBL" id="UQN31452.1"/>
    </source>
</evidence>
<dbReference type="RefSeq" id="WP_152352125.1">
    <property type="nucleotide sequence ID" value="NZ_CP097218.1"/>
</dbReference>
<dbReference type="SUPFAM" id="SSF103473">
    <property type="entry name" value="MFS general substrate transporter"/>
    <property type="match status" value="1"/>
</dbReference>
<evidence type="ECO:0000256" key="6">
    <source>
        <dbReference type="SAM" id="Phobius"/>
    </source>
</evidence>
<feature type="transmembrane region" description="Helical" evidence="6">
    <location>
        <begin position="35"/>
        <end position="57"/>
    </location>
</feature>
<dbReference type="EMBL" id="CP097218">
    <property type="protein sequence ID" value="UQN31452.1"/>
    <property type="molecule type" value="Genomic_DNA"/>
</dbReference>